<dbReference type="PRINTS" id="PR00031">
    <property type="entry name" value="HTHREPRESSR"/>
</dbReference>
<comment type="subcellular location">
    <subcellularLocation>
        <location evidence="4 5">Nucleus</location>
    </subcellularLocation>
</comment>
<evidence type="ECO:0000259" key="7">
    <source>
        <dbReference type="PROSITE" id="PS50071"/>
    </source>
</evidence>
<proteinExistence type="predicted"/>
<evidence type="ECO:0000313" key="9">
    <source>
        <dbReference type="Proteomes" id="UP000663852"/>
    </source>
</evidence>
<feature type="region of interest" description="Disordered" evidence="6">
    <location>
        <begin position="283"/>
        <end position="303"/>
    </location>
</feature>
<reference evidence="8" key="1">
    <citation type="submission" date="2021-02" db="EMBL/GenBank/DDBJ databases">
        <authorList>
            <person name="Nowell W R."/>
        </authorList>
    </citation>
    <scope>NUCLEOTIDE SEQUENCE</scope>
</reference>
<evidence type="ECO:0000256" key="1">
    <source>
        <dbReference type="ARBA" id="ARBA00023125"/>
    </source>
</evidence>
<evidence type="ECO:0000256" key="4">
    <source>
        <dbReference type="PROSITE-ProRule" id="PRU00108"/>
    </source>
</evidence>
<dbReference type="PANTHER" id="PTHR24327:SF81">
    <property type="entry name" value="HOMEOTIC PROTEIN DISTAL-LESS-RELATED"/>
    <property type="match status" value="1"/>
</dbReference>
<dbReference type="OrthoDB" id="6159439at2759"/>
<dbReference type="FunFam" id="1.10.10.60:FF:000424">
    <property type="entry name" value="ANTP homeobox protein"/>
    <property type="match status" value="1"/>
</dbReference>
<evidence type="ECO:0000256" key="2">
    <source>
        <dbReference type="ARBA" id="ARBA00023155"/>
    </source>
</evidence>
<dbReference type="PRINTS" id="PR00024">
    <property type="entry name" value="HOMEOBOX"/>
</dbReference>
<evidence type="ECO:0000313" key="8">
    <source>
        <dbReference type="EMBL" id="CAF0776699.1"/>
    </source>
</evidence>
<feature type="region of interest" description="Disordered" evidence="6">
    <location>
        <begin position="1"/>
        <end position="47"/>
    </location>
</feature>
<dbReference type="Pfam" id="PF00046">
    <property type="entry name" value="Homeodomain"/>
    <property type="match status" value="1"/>
</dbReference>
<dbReference type="InterPro" id="IPR001356">
    <property type="entry name" value="HD"/>
</dbReference>
<dbReference type="GO" id="GO:0000978">
    <property type="term" value="F:RNA polymerase II cis-regulatory region sequence-specific DNA binding"/>
    <property type="evidence" value="ECO:0007669"/>
    <property type="project" value="TreeGrafter"/>
</dbReference>
<dbReference type="Gene3D" id="1.10.10.60">
    <property type="entry name" value="Homeodomain-like"/>
    <property type="match status" value="1"/>
</dbReference>
<dbReference type="InterPro" id="IPR017970">
    <property type="entry name" value="Homeobox_CS"/>
</dbReference>
<sequence length="360" mass="39818">MFPNHYSPSNNPYPDFPPYNPSTSSSSSNITNLGSSSSPPPHYHQHQHMFSSTHFSNDKLQSSPTGYPTFAMHGLNMNVNVTMSPVYVPTNNLSLPQSSPSAPIKPFYSPEESGINPLEEKSINLAAINTNESLPPPSAQQQQQSALPLPKLTAKGKKVRKPRTIYNPLQLQALNKRFHRTQYLALPERAELAAMLALTQTQVKIWFQNKRSKEKKSNRQGNRTRSSNDNGINCNGEEVYSDDETSSTSTNNNDSSLHATQSLAPACESKDVDVTTTNQAMIKSSPNIYEQSSPPSLTSSSSSSATMMSTIASYPANDFLRSNSMHFDYGAMNGFWPPYLYDANNNTNGYYQQHPPTIHT</sequence>
<dbReference type="InterPro" id="IPR050460">
    <property type="entry name" value="Distal-less_Homeobox_TF"/>
</dbReference>
<dbReference type="EMBL" id="CAJNOJ010000009">
    <property type="protein sequence ID" value="CAF0776699.1"/>
    <property type="molecule type" value="Genomic_DNA"/>
</dbReference>
<feature type="compositionally biased region" description="Low complexity" evidence="6">
    <location>
        <begin position="246"/>
        <end position="256"/>
    </location>
</feature>
<dbReference type="GO" id="GO:0000981">
    <property type="term" value="F:DNA-binding transcription factor activity, RNA polymerase II-specific"/>
    <property type="evidence" value="ECO:0007669"/>
    <property type="project" value="InterPro"/>
</dbReference>
<dbReference type="InterPro" id="IPR009057">
    <property type="entry name" value="Homeodomain-like_sf"/>
</dbReference>
<comment type="caution">
    <text evidence="8">The sequence shown here is derived from an EMBL/GenBank/DDBJ whole genome shotgun (WGS) entry which is preliminary data.</text>
</comment>
<evidence type="ECO:0000256" key="6">
    <source>
        <dbReference type="SAM" id="MobiDB-lite"/>
    </source>
</evidence>
<feature type="compositionally biased region" description="Low complexity" evidence="6">
    <location>
        <begin position="292"/>
        <end position="303"/>
    </location>
</feature>
<organism evidence="8 9">
    <name type="scientific">Adineta ricciae</name>
    <name type="common">Rotifer</name>
    <dbReference type="NCBI Taxonomy" id="249248"/>
    <lineage>
        <taxon>Eukaryota</taxon>
        <taxon>Metazoa</taxon>
        <taxon>Spiralia</taxon>
        <taxon>Gnathifera</taxon>
        <taxon>Rotifera</taxon>
        <taxon>Eurotatoria</taxon>
        <taxon>Bdelloidea</taxon>
        <taxon>Adinetida</taxon>
        <taxon>Adinetidae</taxon>
        <taxon>Adineta</taxon>
    </lineage>
</organism>
<keyword evidence="2 4" id="KW-0371">Homeobox</keyword>
<name>A0A813R6M3_ADIRI</name>
<dbReference type="PROSITE" id="PS00027">
    <property type="entry name" value="HOMEOBOX_1"/>
    <property type="match status" value="1"/>
</dbReference>
<gene>
    <name evidence="8" type="ORF">EDS130_LOCUS3614</name>
</gene>
<feature type="region of interest" description="Disordered" evidence="6">
    <location>
        <begin position="209"/>
        <end position="257"/>
    </location>
</feature>
<feature type="compositionally biased region" description="Low complexity" evidence="6">
    <location>
        <begin position="21"/>
        <end position="37"/>
    </location>
</feature>
<dbReference type="CDD" id="cd00086">
    <property type="entry name" value="homeodomain"/>
    <property type="match status" value="1"/>
</dbReference>
<dbReference type="InterPro" id="IPR020479">
    <property type="entry name" value="HD_metazoa"/>
</dbReference>
<evidence type="ECO:0000256" key="3">
    <source>
        <dbReference type="ARBA" id="ARBA00023242"/>
    </source>
</evidence>
<dbReference type="PROSITE" id="PS50071">
    <property type="entry name" value="HOMEOBOX_2"/>
    <property type="match status" value="1"/>
</dbReference>
<dbReference type="AlphaFoldDB" id="A0A813R6M3"/>
<feature type="DNA-binding region" description="Homeobox" evidence="4">
    <location>
        <begin position="159"/>
        <end position="218"/>
    </location>
</feature>
<keyword evidence="1 4" id="KW-0238">DNA-binding</keyword>
<feature type="compositionally biased region" description="Low complexity" evidence="6">
    <location>
        <begin position="1"/>
        <end position="13"/>
    </location>
</feature>
<feature type="domain" description="Homeobox" evidence="7">
    <location>
        <begin position="157"/>
        <end position="217"/>
    </location>
</feature>
<dbReference type="SMART" id="SM00389">
    <property type="entry name" value="HOX"/>
    <property type="match status" value="1"/>
</dbReference>
<evidence type="ECO:0000256" key="5">
    <source>
        <dbReference type="RuleBase" id="RU000682"/>
    </source>
</evidence>
<dbReference type="GO" id="GO:0005634">
    <property type="term" value="C:nucleus"/>
    <property type="evidence" value="ECO:0007669"/>
    <property type="project" value="UniProtKB-SubCell"/>
</dbReference>
<dbReference type="PANTHER" id="PTHR24327">
    <property type="entry name" value="HOMEOBOX PROTEIN"/>
    <property type="match status" value="1"/>
</dbReference>
<dbReference type="Proteomes" id="UP000663852">
    <property type="component" value="Unassembled WGS sequence"/>
</dbReference>
<dbReference type="SUPFAM" id="SSF46689">
    <property type="entry name" value="Homeodomain-like"/>
    <property type="match status" value="1"/>
</dbReference>
<protein>
    <recommendedName>
        <fullName evidence="7">Homeobox domain-containing protein</fullName>
    </recommendedName>
</protein>
<dbReference type="InterPro" id="IPR000047">
    <property type="entry name" value="HTH_motif"/>
</dbReference>
<accession>A0A813R6M3</accession>
<feature type="compositionally biased region" description="Polar residues" evidence="6">
    <location>
        <begin position="219"/>
        <end position="233"/>
    </location>
</feature>
<keyword evidence="3 4" id="KW-0539">Nucleus</keyword>